<dbReference type="InterPro" id="IPR017884">
    <property type="entry name" value="SANT_dom"/>
</dbReference>
<feature type="domain" description="ELM2" evidence="11">
    <location>
        <begin position="283"/>
        <end position="373"/>
    </location>
</feature>
<dbReference type="GO" id="GO:0006357">
    <property type="term" value="P:regulation of transcription by RNA polymerase II"/>
    <property type="evidence" value="ECO:0007669"/>
    <property type="project" value="TreeGrafter"/>
</dbReference>
<evidence type="ECO:0000256" key="7">
    <source>
        <dbReference type="ARBA" id="ARBA00023125"/>
    </source>
</evidence>
<dbReference type="PROSITE" id="PS51156">
    <property type="entry name" value="ELM2"/>
    <property type="match status" value="1"/>
</dbReference>
<dbReference type="GO" id="GO:0003677">
    <property type="term" value="F:DNA binding"/>
    <property type="evidence" value="ECO:0007669"/>
    <property type="project" value="UniProtKB-KW"/>
</dbReference>
<dbReference type="GO" id="GO:0008270">
    <property type="term" value="F:zinc ion binding"/>
    <property type="evidence" value="ECO:0007669"/>
    <property type="project" value="UniProtKB-KW"/>
</dbReference>
<evidence type="ECO:0000256" key="1">
    <source>
        <dbReference type="ARBA" id="ARBA00004123"/>
    </source>
</evidence>
<dbReference type="EMBL" id="JI167216">
    <property type="protein sequence ID" value="ADY42352.1"/>
    <property type="molecule type" value="mRNA"/>
</dbReference>
<evidence type="ECO:0000256" key="10">
    <source>
        <dbReference type="SAM" id="MobiDB-lite"/>
    </source>
</evidence>
<dbReference type="Gene3D" id="1.10.10.60">
    <property type="entry name" value="Homeodomain-like"/>
    <property type="match status" value="1"/>
</dbReference>
<protein>
    <submittedName>
        <fullName evidence="13">REST corepressor spr-1</fullName>
    </submittedName>
</protein>
<keyword evidence="3" id="KW-0479">Metal-binding</keyword>
<name>F1KWU8_ASCSU</name>
<dbReference type="InterPro" id="IPR051066">
    <property type="entry name" value="Trans_reg/Corepressor"/>
</dbReference>
<feature type="domain" description="SANT" evidence="12">
    <location>
        <begin position="374"/>
        <end position="425"/>
    </location>
</feature>
<dbReference type="InterPro" id="IPR001005">
    <property type="entry name" value="SANT/Myb"/>
</dbReference>
<dbReference type="Gene3D" id="1.20.58.1880">
    <property type="match status" value="1"/>
</dbReference>
<evidence type="ECO:0000313" key="13">
    <source>
        <dbReference type="EMBL" id="ADY42352.1"/>
    </source>
</evidence>
<dbReference type="GO" id="GO:0000118">
    <property type="term" value="C:histone deacetylase complex"/>
    <property type="evidence" value="ECO:0007669"/>
    <property type="project" value="TreeGrafter"/>
</dbReference>
<dbReference type="SMART" id="SM00717">
    <property type="entry name" value="SANT"/>
    <property type="match status" value="2"/>
</dbReference>
<feature type="compositionally biased region" description="Acidic residues" evidence="10">
    <location>
        <begin position="90"/>
        <end position="100"/>
    </location>
</feature>
<proteinExistence type="evidence at transcript level"/>
<dbReference type="InterPro" id="IPR000949">
    <property type="entry name" value="ELM2_dom"/>
</dbReference>
<dbReference type="GO" id="GO:0003714">
    <property type="term" value="F:transcription corepressor activity"/>
    <property type="evidence" value="ECO:0007669"/>
    <property type="project" value="TreeGrafter"/>
</dbReference>
<keyword evidence="8" id="KW-0804">Transcription</keyword>
<feature type="compositionally biased region" description="Basic and acidic residues" evidence="10">
    <location>
        <begin position="206"/>
        <end position="226"/>
    </location>
</feature>
<dbReference type="PROSITE" id="PS51293">
    <property type="entry name" value="SANT"/>
    <property type="match status" value="1"/>
</dbReference>
<sequence length="699" mass="79542">MLSNEDETYSAVRCIEQQLETSRSDDRMQSPSVGNRTQERKELNTEGDSHNSDLGKINETLRSAENPSRESALFENVTFERSAGSRPPEEGNDVGEETASEDVVYCGTVDLEQASIELMERLLETIDDTDVASSSVNDVLTSADEALNENSAIYLSSDSEEMSTVDEEESERFNKRSTELVDDGEEETSQSCAYVDDIIGFDDTDRNSEWPLTDEHITHKSGDDSRVSAQAVDEETPSTSASGHDEGDDDEDPAEGLKMFTRSMGEPSNEKVYSAAFRLPTNLEIRQGEQYQCSVESLEEWGARYESRTVSQSPDRDICVWCSPDENANNAEIDAYLSMAHTVHEAEADEALYILQSCHYDIATARKQLSKRTLLKQVWSDDDVSLFLRSFRKHGKKFREIRRWMPHKSMPEIINFYYDNKKRLRLGRILDELVNDDRADSSDESTSDESQKEVGEEAGRSGACDNCGHEQDDLENDHGRYLCDSCAAYSTVLNYQSPPGRPKRPKPASGFTPGADMVEIFTELAKSKKMAEVSSIGTEQSTSNALVDEYRRTFCGHKKRFETERKTIETRAQCFRMMQENDRQCKEHLALGVEKYRALIRAQTQNTNRIPIYEPIWDLKDSIYAITAFKYYDKDFKEVAAVVGTKSPIMVKEFYERFREHIDRVTKRGKDLVEWEPEKQRLKKNGVVESSNTKLFQLE</sequence>
<feature type="region of interest" description="Disordered" evidence="10">
    <location>
        <begin position="1"/>
        <end position="100"/>
    </location>
</feature>
<feature type="region of interest" description="Disordered" evidence="10">
    <location>
        <begin position="437"/>
        <end position="464"/>
    </location>
</feature>
<dbReference type="PANTHER" id="PTHR16089">
    <property type="entry name" value="REST COREPRESSOR COREST PROTEIN-RELATED"/>
    <property type="match status" value="1"/>
</dbReference>
<evidence type="ECO:0000256" key="5">
    <source>
        <dbReference type="ARBA" id="ARBA00022833"/>
    </source>
</evidence>
<organism evidence="13">
    <name type="scientific">Ascaris suum</name>
    <name type="common">Pig roundworm</name>
    <name type="synonym">Ascaris lumbricoides</name>
    <dbReference type="NCBI Taxonomy" id="6253"/>
    <lineage>
        <taxon>Eukaryota</taxon>
        <taxon>Metazoa</taxon>
        <taxon>Ecdysozoa</taxon>
        <taxon>Nematoda</taxon>
        <taxon>Chromadorea</taxon>
        <taxon>Rhabditida</taxon>
        <taxon>Spirurina</taxon>
        <taxon>Ascaridomorpha</taxon>
        <taxon>Ascaridoidea</taxon>
        <taxon>Ascarididae</taxon>
        <taxon>Ascaris</taxon>
    </lineage>
</organism>
<accession>F1KWU8</accession>
<dbReference type="SUPFAM" id="SSF46689">
    <property type="entry name" value="Homeodomain-like"/>
    <property type="match status" value="2"/>
</dbReference>
<evidence type="ECO:0000256" key="9">
    <source>
        <dbReference type="ARBA" id="ARBA00023242"/>
    </source>
</evidence>
<feature type="compositionally biased region" description="Basic and acidic residues" evidence="10">
    <location>
        <begin position="37"/>
        <end position="53"/>
    </location>
</feature>
<dbReference type="PANTHER" id="PTHR16089:SF28">
    <property type="entry name" value="REST COREPRESSOR"/>
    <property type="match status" value="1"/>
</dbReference>
<reference evidence="13" key="1">
    <citation type="journal article" date="2011" name="Genome Res.">
        <title>Deep small RNA sequencing from the nematode Ascaris reveals conservation, functional diversification, and novel developmental profiles.</title>
        <authorList>
            <person name="Wang J."/>
            <person name="Czech B."/>
            <person name="Crunk A."/>
            <person name="Wallace A."/>
            <person name="Mitreva M."/>
            <person name="Hannon G.J."/>
            <person name="Davis R.E."/>
        </authorList>
    </citation>
    <scope>NUCLEOTIDE SEQUENCE</scope>
</reference>
<keyword evidence="9" id="KW-0539">Nucleus</keyword>
<evidence type="ECO:0000256" key="8">
    <source>
        <dbReference type="ARBA" id="ARBA00023163"/>
    </source>
</evidence>
<keyword evidence="7" id="KW-0238">DNA-binding</keyword>
<evidence type="ECO:0000259" key="11">
    <source>
        <dbReference type="PROSITE" id="PS51156"/>
    </source>
</evidence>
<feature type="region of interest" description="Disordered" evidence="10">
    <location>
        <begin position="206"/>
        <end position="256"/>
    </location>
</feature>
<evidence type="ECO:0000256" key="6">
    <source>
        <dbReference type="ARBA" id="ARBA00023015"/>
    </source>
</evidence>
<evidence type="ECO:0000259" key="12">
    <source>
        <dbReference type="PROSITE" id="PS51293"/>
    </source>
</evidence>
<evidence type="ECO:0000256" key="2">
    <source>
        <dbReference type="ARBA" id="ARBA00022491"/>
    </source>
</evidence>
<keyword evidence="4" id="KW-0863">Zinc-finger</keyword>
<dbReference type="Gene3D" id="4.10.1240.50">
    <property type="match status" value="1"/>
</dbReference>
<keyword evidence="2" id="KW-0678">Repressor</keyword>
<dbReference type="FunFam" id="1.10.10.60:FF:000012">
    <property type="entry name" value="Metastasis-associated 1 family, member 3"/>
    <property type="match status" value="1"/>
</dbReference>
<dbReference type="InterPro" id="IPR009057">
    <property type="entry name" value="Homeodomain-like_sf"/>
</dbReference>
<evidence type="ECO:0000256" key="4">
    <source>
        <dbReference type="ARBA" id="ARBA00022771"/>
    </source>
</evidence>
<dbReference type="AlphaFoldDB" id="F1KWU8"/>
<dbReference type="GO" id="GO:0005667">
    <property type="term" value="C:transcription regulator complex"/>
    <property type="evidence" value="ECO:0007669"/>
    <property type="project" value="TreeGrafter"/>
</dbReference>
<feature type="compositionally biased region" description="Acidic residues" evidence="10">
    <location>
        <begin position="158"/>
        <end position="170"/>
    </location>
</feature>
<comment type="subcellular location">
    <subcellularLocation>
        <location evidence="1">Nucleus</location>
    </subcellularLocation>
</comment>
<keyword evidence="6" id="KW-0805">Transcription regulation</keyword>
<feature type="region of interest" description="Disordered" evidence="10">
    <location>
        <begin position="157"/>
        <end position="191"/>
    </location>
</feature>
<keyword evidence="5" id="KW-0862">Zinc</keyword>
<feature type="compositionally biased region" description="Basic and acidic residues" evidence="10">
    <location>
        <begin position="449"/>
        <end position="459"/>
    </location>
</feature>
<evidence type="ECO:0000256" key="3">
    <source>
        <dbReference type="ARBA" id="ARBA00022723"/>
    </source>
</evidence>